<dbReference type="GeneID" id="86882779"/>
<evidence type="ECO:0000313" key="3">
    <source>
        <dbReference type="EMBL" id="POO48405.1"/>
    </source>
</evidence>
<dbReference type="EMBL" id="NXEJ01000019">
    <property type="protein sequence ID" value="POO48405.1"/>
    <property type="molecule type" value="Genomic_DNA"/>
</dbReference>
<evidence type="ECO:0000313" key="4">
    <source>
        <dbReference type="Proteomes" id="UP000237447"/>
    </source>
</evidence>
<dbReference type="InterPro" id="IPR021333">
    <property type="entry name" value="DUF2946"/>
</dbReference>
<name>A0AAE5RSI0_9HYPH</name>
<accession>A0AAE5RSI0</accession>
<feature type="region of interest" description="Disordered" evidence="1">
    <location>
        <begin position="110"/>
        <end position="140"/>
    </location>
</feature>
<dbReference type="AlphaFoldDB" id="A0AAE5RSI0"/>
<feature type="compositionally biased region" description="Polar residues" evidence="1">
    <location>
        <begin position="131"/>
        <end position="140"/>
    </location>
</feature>
<organism evidence="3 4">
    <name type="scientific">Agrobacterium rosae</name>
    <dbReference type="NCBI Taxonomy" id="1972867"/>
    <lineage>
        <taxon>Bacteria</taxon>
        <taxon>Pseudomonadati</taxon>
        <taxon>Pseudomonadota</taxon>
        <taxon>Alphaproteobacteria</taxon>
        <taxon>Hyphomicrobiales</taxon>
        <taxon>Rhizobiaceae</taxon>
        <taxon>Rhizobium/Agrobacterium group</taxon>
        <taxon>Agrobacterium</taxon>
    </lineage>
</organism>
<keyword evidence="5" id="KW-1185">Reference proteome</keyword>
<comment type="caution">
    <text evidence="3">The sequence shown here is derived from an EMBL/GenBank/DDBJ whole genome shotgun (WGS) entry which is preliminary data.</text>
</comment>
<dbReference type="Proteomes" id="UP000237447">
    <property type="component" value="Unassembled WGS sequence"/>
</dbReference>
<gene>
    <name evidence="3" type="ORF">CPJ18_26345</name>
    <name evidence="2" type="ORF">RMS29_12420</name>
</gene>
<evidence type="ECO:0000256" key="1">
    <source>
        <dbReference type="SAM" id="MobiDB-lite"/>
    </source>
</evidence>
<reference evidence="2 5" key="2">
    <citation type="journal article" date="2023" name="Phytobiomes J">
        <title>Deciphering the key players within the bacterial microbiota associated with aerial crown gall tumors on rhododendron: Insights into the gallobiome.</title>
        <authorList>
            <person name="Kuzmanovic N."/>
            <person name="Nesme J."/>
            <person name="Wolf J."/>
            <person name="Neumann-Schaal M."/>
            <person name="Petersen J."/>
            <person name="Fernandez-Gnecco G."/>
            <person name="Sproeer C."/>
            <person name="Bunk B."/>
            <person name="Overmann J."/>
            <person name="Sorensen S.J."/>
            <person name="Idczak E."/>
            <person name="Smalla K."/>
        </authorList>
    </citation>
    <scope>NUCLEOTIDE SEQUENCE [LARGE SCALE GENOMIC DNA]</scope>
    <source>
        <strain evidence="2">Rho-14.1</strain>
        <strain evidence="5">rho-14.1</strain>
    </source>
</reference>
<protein>
    <submittedName>
        <fullName evidence="3">DUF2946 domain-containing protein</fullName>
    </submittedName>
</protein>
<evidence type="ECO:0000313" key="2">
    <source>
        <dbReference type="EMBL" id="MDX8330037.1"/>
    </source>
</evidence>
<dbReference type="Proteomes" id="UP001277561">
    <property type="component" value="Unassembled WGS sequence"/>
</dbReference>
<dbReference type="RefSeq" id="WP_103660497.1">
    <property type="nucleotide sequence ID" value="NZ_CP192764.1"/>
</dbReference>
<reference evidence="3 4" key="1">
    <citation type="journal article" date="2018" name="Syst. Appl. Microbiol.">
        <title>Agrobacterium rosae sp. nov., isolated from galls on different agricultural crops.</title>
        <authorList>
            <person name="Kuzmanovic N."/>
            <person name="Pulawska J."/>
            <person name="Smalla K."/>
            <person name="Nesme X."/>
        </authorList>
    </citation>
    <scope>NUCLEOTIDE SEQUENCE [LARGE SCALE GENOMIC DNA]</scope>
    <source>
        <strain evidence="3 4">NCPPB 1650</strain>
    </source>
</reference>
<evidence type="ECO:0000313" key="5">
    <source>
        <dbReference type="Proteomes" id="UP001277561"/>
    </source>
</evidence>
<sequence length="140" mass="14371">MGLIRKIMQDCSSAGAIAMLALLLFLLQGLTNGVANGNMAAMALSADEIICSSHMPDGASGKQDPAGKLANNCCGTLCRLATASAITLPAVPTEPVIGFALTLQVSFQHAEAKRSPQPPNRESQPRAPPSALQTLSKASA</sequence>
<dbReference type="EMBL" id="JAVRAD010000004">
    <property type="protein sequence ID" value="MDX8330037.1"/>
    <property type="molecule type" value="Genomic_DNA"/>
</dbReference>
<proteinExistence type="predicted"/>
<dbReference type="Pfam" id="PF11162">
    <property type="entry name" value="DUF2946"/>
    <property type="match status" value="1"/>
</dbReference>